<feature type="compositionally biased region" description="Low complexity" evidence="1">
    <location>
        <begin position="1283"/>
        <end position="1293"/>
    </location>
</feature>
<feature type="region of interest" description="Disordered" evidence="1">
    <location>
        <begin position="1283"/>
        <end position="1311"/>
    </location>
</feature>
<feature type="region of interest" description="Disordered" evidence="1">
    <location>
        <begin position="827"/>
        <end position="943"/>
    </location>
</feature>
<feature type="domain" description="HTH myb-type" evidence="5">
    <location>
        <begin position="1033"/>
        <end position="1079"/>
    </location>
</feature>
<dbReference type="SUPFAM" id="SSF46689">
    <property type="entry name" value="Homeodomain-like"/>
    <property type="match status" value="2"/>
</dbReference>
<dbReference type="Proteomes" id="UP000321518">
    <property type="component" value="Unassembled WGS sequence"/>
</dbReference>
<feature type="compositionally biased region" description="Low complexity" evidence="1">
    <location>
        <begin position="1343"/>
        <end position="1361"/>
    </location>
</feature>
<feature type="transmembrane region" description="Helical" evidence="2">
    <location>
        <begin position="12"/>
        <end position="29"/>
    </location>
</feature>
<feature type="compositionally biased region" description="Polar residues" evidence="1">
    <location>
        <begin position="1328"/>
        <end position="1337"/>
    </location>
</feature>
<feature type="compositionally biased region" description="Polar residues" evidence="1">
    <location>
        <begin position="649"/>
        <end position="665"/>
    </location>
</feature>
<sequence>MPLDPALRRDIPLYLALTSLFFLPVFAPSSHGNSLRTQVRDLARALGRAVAIVLGATGAVVLGGGALLMVERLSWRVRDKPASDVEEGELPDEEGEVEELEGEVQELRRDSTVEIEPERQERQASTPPPRDRPPPSETSKPSPVQADDDDVDMFAAREVIEEVAKKEEEVVASSLPVDRLAHEEGTPPLPDEPVKSAPPAQAAVPILFARTPPREPARSASPKMQVDKEEGEVSPVKARPTVAPAILAVSPQTSPAPAAPLGSSISAPATADEQKPSPSAALRPLIPPPSRPYVPPNAASPTLPVAAPLEPSGLASPPPVVPSAPFLPSTPPAPIASVPSPIDRPTRPSPTSALSPLKEAEETLLSLPIEAQQGQSADTALALVPTAGSVIAPGPVPAVAAAELEAKVGMAAEPVEPQPALAPASQVANGALPAAQAVQATVSLGFVTDKMEVEGKATVEATGLPLEEAVVEEDMAAQAVDALMHDVEAVDSLRSHEDEARLFPKPPSPHLTDDQHRHSPTTPPGRSPEGFDSVLHSVIRENEEEAADAEAFAEANRKRTLEERLRLTGGVTIPLLQARDELFVKTWEAVNEPHMRLSEALFASFEDRDERRKDKAIALRQQYKVFNADWKGHCARLDKLRERIHRPNNHNGAASTAPQTPSIDSSGMPFYPEPTTPGPSLVGGRANRRSAAGAVGAFGYGDAVRSEAEFLEILASLETADLRDPDARAARTAAVVPDMIIDDSERRELLSVAFGDERYRVVDPEATFGVNAPLDVWTEQEVETFCKRYAQHPKQFGKIAQELPDKTTAQCVLFYYRMKHTIDFRSLSDRRGRDGRRKKSKKRPEGKGSFLLSNLNKKARSAAPPIDERDEDDDEVSAPTSPRMSRSDLPFPFDDSAHDEDDPVLATPRPRPEVADNDATMTPAPKRVSKARQTPKGAALDLPSEGMMEAAEVLGALAGAPGEGDGTEGSTAQGSGSIGRSGAGRPRKLRVDVDSLPTEEVLGDSPIGPDGDADFGPGDKAKPKRKSTTSSYWTVAERAGILRLLAIHGKDWKKLAEGLGNKTWIQCRNWYQNNAKKHNLADIVNNGGVDTSAAPAPTNARLESPMQENIGPRTHSTVPRASFFEDPGQRRLPPLPSLEPLRRAGSSGPSGMHLSNMLNNDGPGVDAGSPARDDWFGTDATYAASAAPDGGHQLPSVSAFQRVDPRQTDARPSSAPQAIESAAQPGAVAQPALHRAPLLPSFPSSLDDRRFDAARRIPALSAHSWTPHNPASPFAAYSVSPAASASPMTPALPTFASDDQQRRTSAPSDYFSVKLPERYARSAEPLTNGISHLSSFPTHRVGSPLSNSVVPSHHSSQSVPPQLNPTRR</sequence>
<feature type="region of interest" description="Disordered" evidence="1">
    <location>
        <begin position="958"/>
        <end position="1031"/>
    </location>
</feature>
<keyword evidence="2" id="KW-1133">Transmembrane helix</keyword>
<name>A0A511KAT0_RHOTO</name>
<dbReference type="GO" id="GO:0006357">
    <property type="term" value="P:regulation of transcription by RNA polymerase II"/>
    <property type="evidence" value="ECO:0007669"/>
    <property type="project" value="TreeGrafter"/>
</dbReference>
<dbReference type="Gene3D" id="1.20.58.1880">
    <property type="match status" value="1"/>
</dbReference>
<proteinExistence type="predicted"/>
<gene>
    <name evidence="6" type="ORF">Rt10032_c03g1495</name>
</gene>
<feature type="region of interest" description="Disordered" evidence="1">
    <location>
        <begin position="80"/>
        <end position="150"/>
    </location>
</feature>
<evidence type="ECO:0000256" key="2">
    <source>
        <dbReference type="SAM" id="Phobius"/>
    </source>
</evidence>
<dbReference type="EMBL" id="BJWK01000003">
    <property type="protein sequence ID" value="GEM07478.1"/>
    <property type="molecule type" value="Genomic_DNA"/>
</dbReference>
<evidence type="ECO:0000256" key="1">
    <source>
        <dbReference type="SAM" id="MobiDB-lite"/>
    </source>
</evidence>
<dbReference type="InterPro" id="IPR017930">
    <property type="entry name" value="Myb_dom"/>
</dbReference>
<feature type="compositionally biased region" description="Pro residues" evidence="1">
    <location>
        <begin position="285"/>
        <end position="295"/>
    </location>
</feature>
<dbReference type="PROSITE" id="PS51293">
    <property type="entry name" value="SANT"/>
    <property type="match status" value="1"/>
</dbReference>
<feature type="domain" description="SANT" evidence="4">
    <location>
        <begin position="772"/>
        <end position="823"/>
    </location>
</feature>
<protein>
    <submittedName>
        <fullName evidence="6">Proteophosphoglycan ppg4</fullName>
    </submittedName>
</protein>
<feature type="region of interest" description="Disordered" evidence="1">
    <location>
        <begin position="1124"/>
        <end position="1173"/>
    </location>
</feature>
<feature type="compositionally biased region" description="Acidic residues" evidence="1">
    <location>
        <begin position="84"/>
        <end position="104"/>
    </location>
</feature>
<feature type="domain" description="Myb-like" evidence="3">
    <location>
        <begin position="1025"/>
        <end position="1075"/>
    </location>
</feature>
<comment type="caution">
    <text evidence="6">The sequence shown here is derived from an EMBL/GenBank/DDBJ whole genome shotgun (WGS) entry which is preliminary data.</text>
</comment>
<feature type="compositionally biased region" description="Basic and acidic residues" evidence="1">
    <location>
        <begin position="493"/>
        <end position="502"/>
    </location>
</feature>
<dbReference type="PANTHER" id="PTHR13992">
    <property type="entry name" value="NUCLEAR RECEPTOR CO-REPRESSOR RELATED NCOR"/>
    <property type="match status" value="1"/>
</dbReference>
<evidence type="ECO:0000259" key="5">
    <source>
        <dbReference type="PROSITE" id="PS51294"/>
    </source>
</evidence>
<dbReference type="Pfam" id="PF00249">
    <property type="entry name" value="Myb_DNA-binding"/>
    <property type="match status" value="2"/>
</dbReference>
<keyword evidence="2" id="KW-0472">Membrane</keyword>
<feature type="compositionally biased region" description="Basic residues" evidence="1">
    <location>
        <begin position="833"/>
        <end position="844"/>
    </location>
</feature>
<keyword evidence="2" id="KW-0812">Transmembrane</keyword>
<evidence type="ECO:0000259" key="4">
    <source>
        <dbReference type="PROSITE" id="PS51293"/>
    </source>
</evidence>
<feature type="region of interest" description="Disordered" evidence="1">
    <location>
        <begin position="646"/>
        <end position="670"/>
    </location>
</feature>
<organism evidence="6 7">
    <name type="scientific">Rhodotorula toruloides</name>
    <name type="common">Yeast</name>
    <name type="synonym">Rhodosporidium toruloides</name>
    <dbReference type="NCBI Taxonomy" id="5286"/>
    <lineage>
        <taxon>Eukaryota</taxon>
        <taxon>Fungi</taxon>
        <taxon>Dikarya</taxon>
        <taxon>Basidiomycota</taxon>
        <taxon>Pucciniomycotina</taxon>
        <taxon>Microbotryomycetes</taxon>
        <taxon>Sporidiobolales</taxon>
        <taxon>Sporidiobolaceae</taxon>
        <taxon>Rhodotorula</taxon>
    </lineage>
</organism>
<dbReference type="InterPro" id="IPR017884">
    <property type="entry name" value="SANT_dom"/>
</dbReference>
<feature type="region of interest" description="Disordered" evidence="1">
    <location>
        <begin position="1326"/>
        <end position="1368"/>
    </location>
</feature>
<dbReference type="InterPro" id="IPR001005">
    <property type="entry name" value="SANT/Myb"/>
</dbReference>
<accession>A0A511KAT0</accession>
<dbReference type="PANTHER" id="PTHR13992:SF39">
    <property type="entry name" value="SMRTER, ISOFORM G"/>
    <property type="match status" value="1"/>
</dbReference>
<feature type="compositionally biased region" description="Basic and acidic residues" evidence="1">
    <location>
        <begin position="105"/>
        <end position="122"/>
    </location>
</feature>
<reference evidence="6 7" key="1">
    <citation type="submission" date="2019-07" db="EMBL/GenBank/DDBJ databases">
        <title>Rhodotorula toruloides NBRC10032 genome sequencing.</title>
        <authorList>
            <person name="Shida Y."/>
            <person name="Takaku H."/>
            <person name="Ogasawara W."/>
            <person name="Mori K."/>
        </authorList>
    </citation>
    <scope>NUCLEOTIDE SEQUENCE [LARGE SCALE GENOMIC DNA]</scope>
    <source>
        <strain evidence="6 7">NBRC10032</strain>
    </source>
</reference>
<dbReference type="InterPro" id="IPR051571">
    <property type="entry name" value="N-CoR_corepressor"/>
</dbReference>
<evidence type="ECO:0000259" key="3">
    <source>
        <dbReference type="PROSITE" id="PS50090"/>
    </source>
</evidence>
<feature type="compositionally biased region" description="Low complexity" evidence="1">
    <location>
        <begin position="1008"/>
        <end position="1018"/>
    </location>
</feature>
<dbReference type="SMART" id="SM00717">
    <property type="entry name" value="SANT"/>
    <property type="match status" value="2"/>
</dbReference>
<dbReference type="PROSITE" id="PS50090">
    <property type="entry name" value="MYB_LIKE"/>
    <property type="match status" value="1"/>
</dbReference>
<dbReference type="InterPro" id="IPR009057">
    <property type="entry name" value="Homeodomain-like_sf"/>
</dbReference>
<dbReference type="CDD" id="cd00167">
    <property type="entry name" value="SANT"/>
    <property type="match status" value="2"/>
</dbReference>
<evidence type="ECO:0000313" key="6">
    <source>
        <dbReference type="EMBL" id="GEM07478.1"/>
    </source>
</evidence>
<feature type="transmembrane region" description="Helical" evidence="2">
    <location>
        <begin position="49"/>
        <end position="70"/>
    </location>
</feature>
<evidence type="ECO:0000313" key="7">
    <source>
        <dbReference type="Proteomes" id="UP000321518"/>
    </source>
</evidence>
<feature type="region of interest" description="Disordered" evidence="1">
    <location>
        <begin position="1203"/>
        <end position="1230"/>
    </location>
</feature>
<dbReference type="GO" id="GO:0034967">
    <property type="term" value="C:Set3 complex"/>
    <property type="evidence" value="ECO:0007669"/>
    <property type="project" value="TreeGrafter"/>
</dbReference>
<dbReference type="Gene3D" id="1.10.10.60">
    <property type="entry name" value="Homeodomain-like"/>
    <property type="match status" value="1"/>
</dbReference>
<dbReference type="OrthoDB" id="10258692at2759"/>
<feature type="region of interest" description="Disordered" evidence="1">
    <location>
        <begin position="164"/>
        <end position="359"/>
    </location>
</feature>
<feature type="region of interest" description="Disordered" evidence="1">
    <location>
        <begin position="493"/>
        <end position="532"/>
    </location>
</feature>
<dbReference type="PROSITE" id="PS51294">
    <property type="entry name" value="HTH_MYB"/>
    <property type="match status" value="1"/>
</dbReference>